<dbReference type="RefSeq" id="WP_089753921.1">
    <property type="nucleotide sequence ID" value="NZ_FNKL01000001.1"/>
</dbReference>
<protein>
    <submittedName>
        <fullName evidence="1">Uncharacterized protein</fullName>
    </submittedName>
</protein>
<organism evidence="1 2">
    <name type="scientific">Chryseobacterium soldanellicola</name>
    <dbReference type="NCBI Taxonomy" id="311333"/>
    <lineage>
        <taxon>Bacteria</taxon>
        <taxon>Pseudomonadati</taxon>
        <taxon>Bacteroidota</taxon>
        <taxon>Flavobacteriia</taxon>
        <taxon>Flavobacteriales</taxon>
        <taxon>Weeksellaceae</taxon>
        <taxon>Chryseobacterium group</taxon>
        <taxon>Chryseobacterium</taxon>
    </lineage>
</organism>
<gene>
    <name evidence="1" type="ORF">SAMN05421664_0866</name>
</gene>
<sequence>MSKKGISQIKGPSEIRLGETAYYEVSRIYDLDDKKKVDAARWKLYVLDFKHHDNWRELKPQAGTLPKIGYRIPLKITKQSLVGSELMLEAYIYEPEKRIPPGLRIKVLPGLKKKISRVELFKADNSPIKEDTVMKYGQTIKVKVYTENMQGEMVKVSLYEDDAQGGGDSPKNKNNRVAHITKALNKKGFLWHEFKLNIDFTKISNAVMDGSHDKLHEYYVVVETAEHKSVSKNVEVQNPDYIFSQTVSSGVDTEKTYGETLIEEVVIKGKFKKQMGTNPPVGTGNQVVTVAKPDEKDRKKEEKCFCNKDFEEKDVRKLVKLLKGAETIWEGQALRGGKRAECNISDKSFGTLTKVLNNSFKIYNINTCAQKMHFLAQVCEETGTFTLSEETKGQYASSRSIYKGRGILQLTGVKKNKNDGLYNEPGPYKSYADYKRDQNIVRNPEIIATNVQYAIDSGGWIWSINQKMTDNPKSKAIERWGEETLGKSLNELAVYEDKYLELISALLNGRGSDGMPIGWEKRKSNYNLLKIGIFKYDWYHGGKKDQPVDANDITTYHIYADGKIERHIPKKIKAGYEQKYKYVYHDSNDKKYDICIVDWIEIDKVKHVGKSIVEKGYISHETFNVKGVNQKHVYKYADGRVIASGDAGEGGGTITRKYAKAGGKTVIIIKVPEPLSYNSESVKINLKFENTIRTYMGRDHFAALIGALANCNMSLISEGSAMKDGTCFPSVSHTNGESIDTDYLILPNTQKYVNSMAKFGFKTMLYKPGMKLKKPSGVVTFKEDSHHSAHLHCGSSNIPITEIKE</sequence>
<dbReference type="AlphaFoldDB" id="A0A1H0YQM6"/>
<reference evidence="2" key="1">
    <citation type="submission" date="2016-10" db="EMBL/GenBank/DDBJ databases">
        <authorList>
            <person name="Varghese N."/>
            <person name="Submissions S."/>
        </authorList>
    </citation>
    <scope>NUCLEOTIDE SEQUENCE [LARGE SCALE GENOMIC DNA]</scope>
    <source>
        <strain evidence="2">DSM 17072</strain>
    </source>
</reference>
<dbReference type="SUPFAM" id="SSF53955">
    <property type="entry name" value="Lysozyme-like"/>
    <property type="match status" value="1"/>
</dbReference>
<dbReference type="STRING" id="311333.SAMN05421664_0866"/>
<accession>A0A1H0YQM6</accession>
<keyword evidence="2" id="KW-1185">Reference proteome</keyword>
<proteinExistence type="predicted"/>
<evidence type="ECO:0000313" key="2">
    <source>
        <dbReference type="Proteomes" id="UP000199627"/>
    </source>
</evidence>
<dbReference type="EMBL" id="FNKL01000001">
    <property type="protein sequence ID" value="SDQ17146.1"/>
    <property type="molecule type" value="Genomic_DNA"/>
</dbReference>
<dbReference type="Gene3D" id="1.10.530.10">
    <property type="match status" value="1"/>
</dbReference>
<name>A0A1H0YQM6_9FLAO</name>
<dbReference type="Proteomes" id="UP000199627">
    <property type="component" value="Unassembled WGS sequence"/>
</dbReference>
<evidence type="ECO:0000313" key="1">
    <source>
        <dbReference type="EMBL" id="SDQ17146.1"/>
    </source>
</evidence>
<dbReference type="InterPro" id="IPR023346">
    <property type="entry name" value="Lysozyme-like_dom_sf"/>
</dbReference>